<comment type="catalytic activity">
    <reaction evidence="1">
        <text>Random endo-hydrolysis of N-acetyl-beta-D-glucosaminide (1-&gt;4)-beta-linkages in chitin and chitodextrins.</text>
        <dbReference type="EC" id="3.2.1.14"/>
    </reaction>
</comment>
<dbReference type="EMBL" id="JAFMOU010000052">
    <property type="protein sequence ID" value="MBU9833447.1"/>
    <property type="molecule type" value="Genomic_DNA"/>
</dbReference>
<dbReference type="CDD" id="cd12215">
    <property type="entry name" value="ChiC_BD"/>
    <property type="match status" value="1"/>
</dbReference>
<accession>A0ABS6KW03</accession>
<dbReference type="SMART" id="SM00636">
    <property type="entry name" value="Glyco_18"/>
    <property type="match status" value="1"/>
</dbReference>
<dbReference type="InterPro" id="IPR011583">
    <property type="entry name" value="Chitinase_II/V-like_cat"/>
</dbReference>
<feature type="chain" id="PRO_5046307987" description="chitinase" evidence="3">
    <location>
        <begin position="22"/>
        <end position="772"/>
    </location>
</feature>
<keyword evidence="3" id="KW-0732">Signal</keyword>
<dbReference type="EC" id="3.2.1.14" evidence="2"/>
<dbReference type="Proteomes" id="UP000699865">
    <property type="component" value="Unassembled WGS sequence"/>
</dbReference>
<evidence type="ECO:0000313" key="5">
    <source>
        <dbReference type="EMBL" id="MBU9833447.1"/>
    </source>
</evidence>
<dbReference type="InterPro" id="IPR001223">
    <property type="entry name" value="Glyco_hydro18_cat"/>
</dbReference>
<reference evidence="5 6" key="1">
    <citation type="submission" date="2021-03" db="EMBL/GenBank/DDBJ databases">
        <title>Five novel Rahnella species.</title>
        <authorList>
            <person name="Brady C."/>
            <person name="Asselin J."/>
            <person name="Beer S."/>
            <person name="Bruberg M.B."/>
            <person name="Crampton B."/>
            <person name="Venter S."/>
            <person name="Arnold D."/>
            <person name="Denman S."/>
        </authorList>
    </citation>
    <scope>NUCLEOTIDE SEQUENCE [LARGE SCALE GENOMIC DNA]</scope>
    <source>
        <strain evidence="5 6">L72c</strain>
    </source>
</reference>
<evidence type="ECO:0000259" key="4">
    <source>
        <dbReference type="PROSITE" id="PS51910"/>
    </source>
</evidence>
<evidence type="ECO:0000313" key="6">
    <source>
        <dbReference type="Proteomes" id="UP000699865"/>
    </source>
</evidence>
<dbReference type="PANTHER" id="PTHR11177">
    <property type="entry name" value="CHITINASE"/>
    <property type="match status" value="1"/>
</dbReference>
<dbReference type="Pfam" id="PF00704">
    <property type="entry name" value="Glyco_hydro_18"/>
    <property type="match status" value="1"/>
</dbReference>
<comment type="caution">
    <text evidence="5">The sequence shown here is derived from an EMBL/GenBank/DDBJ whole genome shotgun (WGS) entry which is preliminary data.</text>
</comment>
<dbReference type="PANTHER" id="PTHR11177:SF317">
    <property type="entry name" value="CHITINASE 12-RELATED"/>
    <property type="match status" value="1"/>
</dbReference>
<dbReference type="PROSITE" id="PS51910">
    <property type="entry name" value="GH18_2"/>
    <property type="match status" value="1"/>
</dbReference>
<gene>
    <name evidence="5" type="ORF">J1786_01095</name>
</gene>
<feature type="domain" description="GH18" evidence="4">
    <location>
        <begin position="168"/>
        <end position="531"/>
    </location>
</feature>
<feature type="signal peptide" evidence="3">
    <location>
        <begin position="1"/>
        <end position="21"/>
    </location>
</feature>
<evidence type="ECO:0000256" key="2">
    <source>
        <dbReference type="ARBA" id="ARBA00012729"/>
    </source>
</evidence>
<evidence type="ECO:0000256" key="3">
    <source>
        <dbReference type="SAM" id="SignalP"/>
    </source>
</evidence>
<evidence type="ECO:0000256" key="1">
    <source>
        <dbReference type="ARBA" id="ARBA00000822"/>
    </source>
</evidence>
<proteinExistence type="predicted"/>
<name>A0ABS6KW03_9GAMM</name>
<dbReference type="RefSeq" id="WP_217137439.1">
    <property type="nucleotide sequence ID" value="NZ_JAFMOU010000052.1"/>
</dbReference>
<protein>
    <recommendedName>
        <fullName evidence="2">chitinase</fullName>
        <ecNumber evidence="2">3.2.1.14</ecNumber>
    </recommendedName>
</protein>
<organism evidence="5 6">
    <name type="scientific">Rahnella perminowiae</name>
    <dbReference type="NCBI Taxonomy" id="2816244"/>
    <lineage>
        <taxon>Bacteria</taxon>
        <taxon>Pseudomonadati</taxon>
        <taxon>Pseudomonadota</taxon>
        <taxon>Gammaproteobacteria</taxon>
        <taxon>Enterobacterales</taxon>
        <taxon>Yersiniaceae</taxon>
        <taxon>Rahnella</taxon>
    </lineage>
</organism>
<keyword evidence="6" id="KW-1185">Reference proteome</keyword>
<dbReference type="InterPro" id="IPR050314">
    <property type="entry name" value="Glycosyl_Hydrlase_18"/>
</dbReference>
<sequence>MKLKYIAALVSLSLVSASAMAELKANDDTNQIEGTNGATMMRTTDNGATWLVFGTTTDGESYGVGNNFPGRETVVVANLDYNVINTPSYDADKAYSTPQTKVRYNGYYWTNQWWANPGEIPGENSVWLKGEPTNLQSNILGTYYFTPWTGEKALQYQADTKAKVAAQRKVIGYFPEWGVYEAHNYFTPDKIATDQISHLNYGFAVIKNGVITAHDTAKAPELMKEIADIANYRGITNMLSIGGWDNSQEGVFEAATATQEGTERLAQSIVDYVLKWKFHGVDIDWEYPDNDQEKAQFTNLIKVLRSKLDTAGLQNDIYFQLSAAVTTNHKNIEFINPAETTPLLDSVNVMAYDIHGAFDPITGHNAPLYANRQDADPKLNVSSAMHEYATTWQVPKSKLMMGIPYYGRAWGDVAATQIIPGLPGLFATGSASIHGAWDDVGEFTGTNPWYVLKDKLANADYARYWDSESGVPYLYNATTKEFITYDDPQSVQEKVDYINAQGFGGAIIWDLSGDTSSHELGAIVKSVLSKPVDEPHITNLQAGRDVANDKASLVVKWDMDRSSYNNKNFKLLVPSPTAKETIIWDFGKGEGATFCASKDTGGDIISRCLSVSMFVEPGVVVSIVDAEDESKVYGSFTATQDMLNTAEIQDVHKTYFDEHQGKLTFNVDLDKDLVQSRQYLNLVIDHKDSNGKVTSSELSQSFYKMDLVGKNTSQYSDGYAELSFNHFYSTYDFARAKAGDEFSLVLADGNTPGAKRLKVLSHLTVTPEVLKK</sequence>